<dbReference type="RefSeq" id="WP_119855573.1">
    <property type="nucleotide sequence ID" value="NZ_QYYD01000004.1"/>
</dbReference>
<comment type="caution">
    <text evidence="2">The sequence shown here is derived from an EMBL/GenBank/DDBJ whole genome shotgun (WGS) entry which is preliminary data.</text>
</comment>
<reference evidence="2 3" key="1">
    <citation type="submission" date="2018-09" db="EMBL/GenBank/DDBJ databases">
        <title>Draft genome sequence of Rhodopseudomonas palustris 2.1.18.</title>
        <authorList>
            <person name="Robertson S.L."/>
            <person name="Meyer T.E."/>
            <person name="Kyndt J.A."/>
        </authorList>
    </citation>
    <scope>NUCLEOTIDE SEQUENCE [LARGE SCALE GENOMIC DNA]</scope>
    <source>
        <strain evidence="2 3">2.1.18</strain>
    </source>
</reference>
<feature type="chain" id="PRO_5019132294" evidence="1">
    <location>
        <begin position="25"/>
        <end position="331"/>
    </location>
</feature>
<dbReference type="OrthoDB" id="9776669at2"/>
<dbReference type="PANTHER" id="PTHR42941:SF1">
    <property type="entry name" value="SLL1037 PROTEIN"/>
    <property type="match status" value="1"/>
</dbReference>
<keyword evidence="1" id="KW-0732">Signal</keyword>
<protein>
    <submittedName>
        <fullName evidence="2">TAXI family TRAP transporter solute-binding subunit</fullName>
    </submittedName>
</protein>
<feature type="signal peptide" evidence="1">
    <location>
        <begin position="1"/>
        <end position="24"/>
    </location>
</feature>
<name>A0A418VKG0_RHOPL</name>
<dbReference type="Proteomes" id="UP000285523">
    <property type="component" value="Unassembled WGS sequence"/>
</dbReference>
<dbReference type="InterPro" id="IPR011852">
    <property type="entry name" value="TRAP_TAXI"/>
</dbReference>
<evidence type="ECO:0000313" key="3">
    <source>
        <dbReference type="Proteomes" id="UP000285523"/>
    </source>
</evidence>
<evidence type="ECO:0000256" key="1">
    <source>
        <dbReference type="SAM" id="SignalP"/>
    </source>
</evidence>
<gene>
    <name evidence="2" type="ORF">D4Q52_05660</name>
</gene>
<sequence>MNRLTAFCFSVALSTLTGLSAASAQQPVKLRFATVGVGSAWYNYGAGFADLVTKQLPKGSSIDVLPIAGGVGNIKLIQSGEAELGISFAVTSAEGCGGFGAFSQKQDKVMGLIGGLDTYYFGTFVTKASGVTSWNDIVAGKNKFHLLTTQAGGTGEQGVRQVLQLLGSSKESVAQKGGMIEPSTRSGTAEIIKDGNAGGWAHVVTKGHPAATQITTVNDMIMLPLPDDVIKGMTEKFGWAEVTVPANTFKGQTEPVKTVRAASNILIASSVSDDAAYTIAKTLVESAAAMPRIHAALADFDPKLAADPALNGNCPIHPGAAKYYREAGLMK</sequence>
<accession>A0A418VKG0</accession>
<dbReference type="Gene3D" id="3.40.190.10">
    <property type="entry name" value="Periplasmic binding protein-like II"/>
    <property type="match status" value="2"/>
</dbReference>
<dbReference type="SUPFAM" id="SSF53850">
    <property type="entry name" value="Periplasmic binding protein-like II"/>
    <property type="match status" value="1"/>
</dbReference>
<dbReference type="AlphaFoldDB" id="A0A418VKG0"/>
<dbReference type="Pfam" id="PF16868">
    <property type="entry name" value="NMT1_3"/>
    <property type="match status" value="1"/>
</dbReference>
<dbReference type="EMBL" id="QYYD01000004">
    <property type="protein sequence ID" value="RJF76628.1"/>
    <property type="molecule type" value="Genomic_DNA"/>
</dbReference>
<proteinExistence type="predicted"/>
<dbReference type="PANTHER" id="PTHR42941">
    <property type="entry name" value="SLL1037 PROTEIN"/>
    <property type="match status" value="1"/>
</dbReference>
<organism evidence="2 3">
    <name type="scientific">Rhodopseudomonas palustris</name>
    <dbReference type="NCBI Taxonomy" id="1076"/>
    <lineage>
        <taxon>Bacteria</taxon>
        <taxon>Pseudomonadati</taxon>
        <taxon>Pseudomonadota</taxon>
        <taxon>Alphaproteobacteria</taxon>
        <taxon>Hyphomicrobiales</taxon>
        <taxon>Nitrobacteraceae</taxon>
        <taxon>Rhodopseudomonas</taxon>
    </lineage>
</organism>
<dbReference type="NCBIfam" id="TIGR02122">
    <property type="entry name" value="TRAP_TAXI"/>
    <property type="match status" value="1"/>
</dbReference>
<evidence type="ECO:0000313" key="2">
    <source>
        <dbReference type="EMBL" id="RJF76628.1"/>
    </source>
</evidence>